<feature type="transmembrane region" description="Helical" evidence="1">
    <location>
        <begin position="42"/>
        <end position="63"/>
    </location>
</feature>
<feature type="non-terminal residue" evidence="2">
    <location>
        <position position="1"/>
    </location>
</feature>
<evidence type="ECO:0000313" key="3">
    <source>
        <dbReference type="Proteomes" id="UP000030693"/>
    </source>
</evidence>
<accession>A0A058ZIZ4</accession>
<keyword evidence="1" id="KW-1133">Transmembrane helix</keyword>
<keyword evidence="3" id="KW-1185">Reference proteome</keyword>
<evidence type="ECO:0000256" key="1">
    <source>
        <dbReference type="SAM" id="Phobius"/>
    </source>
</evidence>
<keyword evidence="1" id="KW-0812">Transmembrane</keyword>
<protein>
    <submittedName>
        <fullName evidence="2">Uncharacterized protein</fullName>
    </submittedName>
</protein>
<keyword evidence="1" id="KW-0472">Membrane</keyword>
<feature type="transmembrane region" description="Helical" evidence="1">
    <location>
        <begin position="12"/>
        <end position="36"/>
    </location>
</feature>
<dbReference type="GeneID" id="20525741"/>
<gene>
    <name evidence="2" type="ORF">H696_01016</name>
</gene>
<dbReference type="EMBL" id="KB932201">
    <property type="protein sequence ID" value="KCV73477.1"/>
    <property type="molecule type" value="Genomic_DNA"/>
</dbReference>
<organism evidence="2">
    <name type="scientific">Fonticula alba</name>
    <name type="common">Slime mold</name>
    <dbReference type="NCBI Taxonomy" id="691883"/>
    <lineage>
        <taxon>Eukaryota</taxon>
        <taxon>Rotosphaerida</taxon>
        <taxon>Fonticulaceae</taxon>
        <taxon>Fonticula</taxon>
    </lineage>
</organism>
<reference evidence="2" key="1">
    <citation type="submission" date="2013-04" db="EMBL/GenBank/DDBJ databases">
        <title>The Genome Sequence of Fonticula alba ATCC 38817.</title>
        <authorList>
            <consortium name="The Broad Institute Genomics Platform"/>
            <person name="Russ C."/>
            <person name="Cuomo C."/>
            <person name="Burger G."/>
            <person name="Gray M.W."/>
            <person name="Holland P.W.H."/>
            <person name="King N."/>
            <person name="Lang F.B.F."/>
            <person name="Roger A.J."/>
            <person name="Ruiz-Trillo I."/>
            <person name="Brown M."/>
            <person name="Walker B."/>
            <person name="Young S."/>
            <person name="Zeng Q."/>
            <person name="Gargeya S."/>
            <person name="Fitzgerald M."/>
            <person name="Haas B."/>
            <person name="Abouelleil A."/>
            <person name="Allen A.W."/>
            <person name="Alvarado L."/>
            <person name="Arachchi H.M."/>
            <person name="Berlin A.M."/>
            <person name="Chapman S.B."/>
            <person name="Gainer-Dewar J."/>
            <person name="Goldberg J."/>
            <person name="Griggs A."/>
            <person name="Gujja S."/>
            <person name="Hansen M."/>
            <person name="Howarth C."/>
            <person name="Imamovic A."/>
            <person name="Ireland A."/>
            <person name="Larimer J."/>
            <person name="McCowan C."/>
            <person name="Murphy C."/>
            <person name="Pearson M."/>
            <person name="Poon T.W."/>
            <person name="Priest M."/>
            <person name="Roberts A."/>
            <person name="Saif S."/>
            <person name="Shea T."/>
            <person name="Sisk P."/>
            <person name="Sykes S."/>
            <person name="Wortman J."/>
            <person name="Nusbaum C."/>
            <person name="Birren B."/>
        </authorList>
    </citation>
    <scope>NUCLEOTIDE SEQUENCE [LARGE SCALE GENOMIC DNA]</scope>
    <source>
        <strain evidence="2">ATCC 38817</strain>
    </source>
</reference>
<sequence length="154" mass="17544">PGRKPKQLISCGVFTGFITYLILYFGGMTLMILGFTGSLSQGLAYFGLALVVVFVIPTFLYTTRKCRGWSHLRDRDIYDVVAIECLRMGEPLPIPKYAVCKFCILIKRSKKIYDVVCDRPDGILVPPFLCCIDNLGREHKRMVVRELRKAYVVK</sequence>
<dbReference type="Proteomes" id="UP000030693">
    <property type="component" value="Unassembled WGS sequence"/>
</dbReference>
<evidence type="ECO:0000313" key="2">
    <source>
        <dbReference type="EMBL" id="KCV73477.1"/>
    </source>
</evidence>
<dbReference type="RefSeq" id="XP_009493178.1">
    <property type="nucleotide sequence ID" value="XM_009494903.1"/>
</dbReference>
<dbReference type="AlphaFoldDB" id="A0A058ZIZ4"/>
<name>A0A058ZIZ4_FONAL</name>
<proteinExistence type="predicted"/>